<evidence type="ECO:0000313" key="2">
    <source>
        <dbReference type="EMBL" id="GFU08777.1"/>
    </source>
</evidence>
<feature type="domain" description="N-acetyltransferase" evidence="1">
    <location>
        <begin position="196"/>
        <end position="328"/>
    </location>
</feature>
<dbReference type="InterPro" id="IPR016181">
    <property type="entry name" value="Acyl_CoA_acyltransferase"/>
</dbReference>
<dbReference type="PANTHER" id="PTHR47237:SF1">
    <property type="entry name" value="SLL0310 PROTEIN"/>
    <property type="match status" value="1"/>
</dbReference>
<evidence type="ECO:0000313" key="3">
    <source>
        <dbReference type="Proteomes" id="UP000887013"/>
    </source>
</evidence>
<sequence length="342" mass="38448">MLSLLPVLKVFAQSIDLPNTYGRALRLSFNELQKISRRNKFGSVVLETAYKIRSIEEEDVPQVMELRRKLRVHDVPTYLLSWMKIDPEGIKVALNENGDVIGTISFVRNNSDLYVGGLYAMHEKYRGLSIGNRLFTVGLAHAQNKNIVGNPVPYMADKYIQMKLGHLDESFQTLKNFIPDFVNSNVLSNKELPDNVEIEPYQECLLPSIVQYDTSIVGFDREQILELSCKEKNSQTFVALKNGTCVGYGSIKLSCLDAGKVGPLFADDPGVAEALLKKLLESYPNRKGFAMTTINTNDVANSFVRKLGNAEIDTCLRFYTKVMLKVDTKRIFALTDLNFSAL</sequence>
<dbReference type="OrthoDB" id="5771378at2759"/>
<dbReference type="PROSITE" id="PS51186">
    <property type="entry name" value="GNAT"/>
    <property type="match status" value="2"/>
</dbReference>
<reference evidence="2" key="1">
    <citation type="submission" date="2020-08" db="EMBL/GenBank/DDBJ databases">
        <title>Multicomponent nature underlies the extraordinary mechanical properties of spider dragline silk.</title>
        <authorList>
            <person name="Kono N."/>
            <person name="Nakamura H."/>
            <person name="Mori M."/>
            <person name="Yoshida Y."/>
            <person name="Ohtoshi R."/>
            <person name="Malay A.D."/>
            <person name="Moran D.A.P."/>
            <person name="Tomita M."/>
            <person name="Numata K."/>
            <person name="Arakawa K."/>
        </authorList>
    </citation>
    <scope>NUCLEOTIDE SEQUENCE</scope>
</reference>
<dbReference type="GO" id="GO:0016747">
    <property type="term" value="F:acyltransferase activity, transferring groups other than amino-acyl groups"/>
    <property type="evidence" value="ECO:0007669"/>
    <property type="project" value="InterPro"/>
</dbReference>
<dbReference type="InterPro" id="IPR052729">
    <property type="entry name" value="Acyl/Acetyltrans_Enzymes"/>
</dbReference>
<organism evidence="2 3">
    <name type="scientific">Nephila pilipes</name>
    <name type="common">Giant wood spider</name>
    <name type="synonym">Nephila maculata</name>
    <dbReference type="NCBI Taxonomy" id="299642"/>
    <lineage>
        <taxon>Eukaryota</taxon>
        <taxon>Metazoa</taxon>
        <taxon>Ecdysozoa</taxon>
        <taxon>Arthropoda</taxon>
        <taxon>Chelicerata</taxon>
        <taxon>Arachnida</taxon>
        <taxon>Araneae</taxon>
        <taxon>Araneomorphae</taxon>
        <taxon>Entelegynae</taxon>
        <taxon>Araneoidea</taxon>
        <taxon>Nephilidae</taxon>
        <taxon>Nephila</taxon>
    </lineage>
</organism>
<evidence type="ECO:0000259" key="1">
    <source>
        <dbReference type="PROSITE" id="PS51186"/>
    </source>
</evidence>
<feature type="domain" description="N-acetyltransferase" evidence="1">
    <location>
        <begin position="50"/>
        <end position="193"/>
    </location>
</feature>
<dbReference type="Pfam" id="PF18014">
    <property type="entry name" value="Acetyltransf_18"/>
    <property type="match status" value="1"/>
</dbReference>
<name>A0A8X6UA62_NEPPI</name>
<dbReference type="EMBL" id="BMAW01077925">
    <property type="protein sequence ID" value="GFU08777.1"/>
    <property type="molecule type" value="Genomic_DNA"/>
</dbReference>
<dbReference type="InterPro" id="IPR000182">
    <property type="entry name" value="GNAT_dom"/>
</dbReference>
<dbReference type="Gene3D" id="3.40.630.30">
    <property type="match status" value="1"/>
</dbReference>
<protein>
    <submittedName>
        <fullName evidence="2">N-acetyltransferase domain-containing protein</fullName>
    </submittedName>
</protein>
<dbReference type="Gene3D" id="3.40.630.90">
    <property type="match status" value="1"/>
</dbReference>
<dbReference type="Proteomes" id="UP000887013">
    <property type="component" value="Unassembled WGS sequence"/>
</dbReference>
<comment type="caution">
    <text evidence="2">The sequence shown here is derived from an EMBL/GenBank/DDBJ whole genome shotgun (WGS) entry which is preliminary data.</text>
</comment>
<dbReference type="Pfam" id="PF00583">
    <property type="entry name" value="Acetyltransf_1"/>
    <property type="match status" value="1"/>
</dbReference>
<dbReference type="SUPFAM" id="SSF55729">
    <property type="entry name" value="Acyl-CoA N-acyltransferases (Nat)"/>
    <property type="match status" value="2"/>
</dbReference>
<gene>
    <name evidence="2" type="primary">AVEN_200388_1</name>
    <name evidence="2" type="ORF">NPIL_624241</name>
</gene>
<keyword evidence="3" id="KW-1185">Reference proteome</keyword>
<dbReference type="AlphaFoldDB" id="A0A8X6UA62"/>
<proteinExistence type="predicted"/>
<dbReference type="InterPro" id="IPR041496">
    <property type="entry name" value="YitH/HolE_GNAT"/>
</dbReference>
<dbReference type="PANTHER" id="PTHR47237">
    <property type="entry name" value="SLL0310 PROTEIN"/>
    <property type="match status" value="1"/>
</dbReference>
<accession>A0A8X6UA62</accession>